<proteinExistence type="predicted"/>
<evidence type="ECO:0000256" key="1">
    <source>
        <dbReference type="ARBA" id="ARBA00004123"/>
    </source>
</evidence>
<keyword evidence="6" id="KW-0493">Microtubule</keyword>
<evidence type="ECO:0000313" key="11">
    <source>
        <dbReference type="EMBL" id="VDP33176.1"/>
    </source>
</evidence>
<dbReference type="GO" id="GO:0005868">
    <property type="term" value="C:cytoplasmic dynein complex"/>
    <property type="evidence" value="ECO:0007669"/>
    <property type="project" value="TreeGrafter"/>
</dbReference>
<keyword evidence="12" id="KW-1185">Reference proteome</keyword>
<dbReference type="GO" id="GO:0005874">
    <property type="term" value="C:microtubule"/>
    <property type="evidence" value="ECO:0007669"/>
    <property type="project" value="UniProtKB-KW"/>
</dbReference>
<dbReference type="FunFam" id="3.30.740.10:FF:000005">
    <property type="entry name" value="Dynein light chain"/>
    <property type="match status" value="1"/>
</dbReference>
<dbReference type="CDD" id="cd21452">
    <property type="entry name" value="DLC-like_DYNLL1_DYNLL2"/>
    <property type="match status" value="1"/>
</dbReference>
<dbReference type="OrthoDB" id="10033309at2759"/>
<evidence type="ECO:0000256" key="8">
    <source>
        <dbReference type="ARBA" id="ARBA00022927"/>
    </source>
</evidence>
<dbReference type="GO" id="GO:0005634">
    <property type="term" value="C:nucleus"/>
    <property type="evidence" value="ECO:0007669"/>
    <property type="project" value="UniProtKB-SubCell"/>
</dbReference>
<dbReference type="WBParaSite" id="SBAD_0001097201-mRNA-1">
    <property type="protein sequence ID" value="SBAD_0001097201-mRNA-1"/>
    <property type="gene ID" value="SBAD_0001097201"/>
</dbReference>
<keyword evidence="10" id="KW-0539">Nucleus</keyword>
<evidence type="ECO:0000313" key="12">
    <source>
        <dbReference type="Proteomes" id="UP000270296"/>
    </source>
</evidence>
<gene>
    <name evidence="11" type="ORF">SBAD_LOCUS10602</name>
</gene>
<dbReference type="GO" id="GO:0007017">
    <property type="term" value="P:microtubule-based process"/>
    <property type="evidence" value="ECO:0007669"/>
    <property type="project" value="InterPro"/>
</dbReference>
<protein>
    <recommendedName>
        <fullName evidence="3">Dynein light chain 1, cytoplasmic</fullName>
    </recommendedName>
</protein>
<dbReference type="InterPro" id="IPR002951">
    <property type="entry name" value="Atrophin-like"/>
</dbReference>
<dbReference type="GO" id="GO:0015031">
    <property type="term" value="P:protein transport"/>
    <property type="evidence" value="ECO:0007669"/>
    <property type="project" value="UniProtKB-KW"/>
</dbReference>
<reference evidence="13" key="1">
    <citation type="submission" date="2016-06" db="UniProtKB">
        <authorList>
            <consortium name="WormBaseParasite"/>
        </authorList>
    </citation>
    <scope>IDENTIFICATION</scope>
</reference>
<dbReference type="Gene3D" id="3.30.740.10">
    <property type="entry name" value="Protein Inhibitor Of Neuronal Nitric Oxide Synthase"/>
    <property type="match status" value="1"/>
</dbReference>
<dbReference type="SMART" id="SM01375">
    <property type="entry name" value="Dynein_light"/>
    <property type="match status" value="1"/>
</dbReference>
<dbReference type="AlphaFoldDB" id="A0A183J404"/>
<dbReference type="GO" id="GO:0051028">
    <property type="term" value="P:mRNA transport"/>
    <property type="evidence" value="ECO:0007669"/>
    <property type="project" value="UniProtKB-KW"/>
</dbReference>
<keyword evidence="8" id="KW-0653">Protein transport</keyword>
<evidence type="ECO:0000256" key="4">
    <source>
        <dbReference type="ARBA" id="ARBA00022448"/>
    </source>
</evidence>
<dbReference type="PANTHER" id="PTHR11886">
    <property type="entry name" value="DYNEIN LIGHT CHAIN"/>
    <property type="match status" value="1"/>
</dbReference>
<name>A0A183J404_9BILA</name>
<dbReference type="SUPFAM" id="SSF54648">
    <property type="entry name" value="DLC"/>
    <property type="match status" value="1"/>
</dbReference>
<organism evidence="13">
    <name type="scientific">Soboliphyme baturini</name>
    <dbReference type="NCBI Taxonomy" id="241478"/>
    <lineage>
        <taxon>Eukaryota</taxon>
        <taxon>Metazoa</taxon>
        <taxon>Ecdysozoa</taxon>
        <taxon>Nematoda</taxon>
        <taxon>Enoplea</taxon>
        <taxon>Dorylaimia</taxon>
        <taxon>Dioctophymatida</taxon>
        <taxon>Dioctophymatoidea</taxon>
        <taxon>Soboliphymatidae</taxon>
        <taxon>Soboliphyme</taxon>
    </lineage>
</organism>
<dbReference type="Pfam" id="PF03154">
    <property type="entry name" value="Atrophin-1"/>
    <property type="match status" value="1"/>
</dbReference>
<sequence length="543" mass="60422">YVYIHVFVYSRFRRHWYRGGNNSCSRTDLVFIPLPDSPLARKRQREILKKQSEIKEEKRERTPTVCIRGPSQVSMSSSQPMQATMGFNPVSSATCSTAAVYSTSAMNCGPASFPPGLSPFTLCFGTSQDLPALQRLKEYASAATNACVPGSSTFYQAALLDPVLQYRISAGLYGAAEKERFEQEAQERQQEQLKRDYEYATKPMYQMSNNALASNAAVNMGFTAASINAMNASGGGTDSRQLFGVPGQYSPVNNTAAMGLSPNQAAAFPYQSLDANALERFHTERLLAERVQLERLTALYPANPMLRLELDRLTAALTALAAQHHTHSHTHSHTHLHIHPSLASSSVQQDTGPTSSVAASTSLWSASQTPNMTDNFMQQYLQQEHFQRQIALERDRIISAQQQQVVLQHNEMMSNCVLNSGVKEDGSCLQYTKVSSLSLTHASGTSRRMVEQVMSRDFKEILRAADMPEPMRLHAFQLAKEALEKYTTEREMANHVKLGFDESYGPSWHCVVGRNYGSFVTHENGAFIFFFLGKEAFLLFKSA</sequence>
<dbReference type="PANTHER" id="PTHR11886:SF35">
    <property type="entry name" value="DYNEIN LIGHT CHAIN"/>
    <property type="match status" value="1"/>
</dbReference>
<evidence type="ECO:0000256" key="6">
    <source>
        <dbReference type="ARBA" id="ARBA00022701"/>
    </source>
</evidence>
<evidence type="ECO:0000256" key="2">
    <source>
        <dbReference type="ARBA" id="ARBA00004245"/>
    </source>
</evidence>
<evidence type="ECO:0000256" key="3">
    <source>
        <dbReference type="ARBA" id="ARBA00015062"/>
    </source>
</evidence>
<dbReference type="InterPro" id="IPR001372">
    <property type="entry name" value="Dynein_light_chain_typ-1/2"/>
</dbReference>
<keyword evidence="9" id="KW-0206">Cytoskeleton</keyword>
<dbReference type="Pfam" id="PF01221">
    <property type="entry name" value="Dynein_light"/>
    <property type="match status" value="1"/>
</dbReference>
<evidence type="ECO:0000256" key="5">
    <source>
        <dbReference type="ARBA" id="ARBA00022490"/>
    </source>
</evidence>
<dbReference type="GO" id="GO:0045505">
    <property type="term" value="F:dynein intermediate chain binding"/>
    <property type="evidence" value="ECO:0007669"/>
    <property type="project" value="TreeGrafter"/>
</dbReference>
<comment type="subcellular location">
    <subcellularLocation>
        <location evidence="2">Cytoplasm</location>
        <location evidence="2">Cytoskeleton</location>
    </subcellularLocation>
    <subcellularLocation>
        <location evidence="1">Nucleus</location>
    </subcellularLocation>
</comment>
<evidence type="ECO:0000256" key="10">
    <source>
        <dbReference type="ARBA" id="ARBA00023242"/>
    </source>
</evidence>
<keyword evidence="7" id="KW-0509">mRNA transport</keyword>
<reference evidence="11 12" key="2">
    <citation type="submission" date="2018-11" db="EMBL/GenBank/DDBJ databases">
        <authorList>
            <consortium name="Pathogen Informatics"/>
        </authorList>
    </citation>
    <scope>NUCLEOTIDE SEQUENCE [LARGE SCALE GENOMIC DNA]</scope>
</reference>
<accession>A0A183J404</accession>
<evidence type="ECO:0000256" key="7">
    <source>
        <dbReference type="ARBA" id="ARBA00022816"/>
    </source>
</evidence>
<evidence type="ECO:0000313" key="13">
    <source>
        <dbReference type="WBParaSite" id="SBAD_0001097201-mRNA-1"/>
    </source>
</evidence>
<evidence type="ECO:0000256" key="9">
    <source>
        <dbReference type="ARBA" id="ARBA00023212"/>
    </source>
</evidence>
<keyword evidence="4" id="KW-0813">Transport</keyword>
<keyword evidence="5" id="KW-0963">Cytoplasm</keyword>
<dbReference type="InterPro" id="IPR037177">
    <property type="entry name" value="DLC_sf"/>
</dbReference>
<dbReference type="Proteomes" id="UP000270296">
    <property type="component" value="Unassembled WGS sequence"/>
</dbReference>
<dbReference type="EMBL" id="UZAM01014311">
    <property type="protein sequence ID" value="VDP33176.1"/>
    <property type="molecule type" value="Genomic_DNA"/>
</dbReference>